<gene>
    <name evidence="2" type="ORF">FW778_17440</name>
</gene>
<reference evidence="2 3" key="1">
    <citation type="submission" date="2019-09" db="EMBL/GenBank/DDBJ databases">
        <title>Draft genome sequence of Ginsengibacter sp. BR5-29.</title>
        <authorList>
            <person name="Im W.-T."/>
        </authorList>
    </citation>
    <scope>NUCLEOTIDE SEQUENCE [LARGE SCALE GENOMIC DNA]</scope>
    <source>
        <strain evidence="2 3">BR5-29</strain>
    </source>
</reference>
<dbReference type="Gene3D" id="2.120.10.80">
    <property type="entry name" value="Kelch-type beta propeller"/>
    <property type="match status" value="1"/>
</dbReference>
<dbReference type="AlphaFoldDB" id="A0A5J5IDW1"/>
<proteinExistence type="predicted"/>
<keyword evidence="1" id="KW-0732">Signal</keyword>
<evidence type="ECO:0008006" key="4">
    <source>
        <dbReference type="Google" id="ProtNLM"/>
    </source>
</evidence>
<comment type="caution">
    <text evidence="2">The sequence shown here is derived from an EMBL/GenBank/DDBJ whole genome shotgun (WGS) entry which is preliminary data.</text>
</comment>
<feature type="chain" id="PRO_5023909088" description="N-acetylneuraminic acid mutarotase" evidence="1">
    <location>
        <begin position="37"/>
        <end position="257"/>
    </location>
</feature>
<evidence type="ECO:0000313" key="2">
    <source>
        <dbReference type="EMBL" id="KAA9037211.1"/>
    </source>
</evidence>
<dbReference type="InterPro" id="IPR015915">
    <property type="entry name" value="Kelch-typ_b-propeller"/>
</dbReference>
<name>A0A5J5IDW1_9BACT</name>
<sequence>MKKTLPGYASSRKQKLFASWATLLLLLISFFSFAQADTWQYTGDNLLANRSYPVSFSINGYGYVGTGRDDKNVFETRVFYKDFWQYEPSTHSWTQKAEFPGYARSEATGFSIGNKGYIGFGGGKDFPLVYNDFYEYDPVANNWNRIKDFSNGMLPRTRAAGFSIGGKGYVGTGGISIPVGTIVSTLLNIFTGLSFIDRTIISSLVPSTTYLMNDFWEYSPDTKSFRNVSDFGGSKRDGAVGFSIGNKGYVGMGGGQE</sequence>
<keyword evidence="3" id="KW-1185">Reference proteome</keyword>
<dbReference type="Proteomes" id="UP000326903">
    <property type="component" value="Unassembled WGS sequence"/>
</dbReference>
<accession>A0A5J5IDW1</accession>
<organism evidence="2 3">
    <name type="scientific">Ginsengibacter hankyongi</name>
    <dbReference type="NCBI Taxonomy" id="2607284"/>
    <lineage>
        <taxon>Bacteria</taxon>
        <taxon>Pseudomonadati</taxon>
        <taxon>Bacteroidota</taxon>
        <taxon>Chitinophagia</taxon>
        <taxon>Chitinophagales</taxon>
        <taxon>Chitinophagaceae</taxon>
        <taxon>Ginsengibacter</taxon>
    </lineage>
</organism>
<evidence type="ECO:0000256" key="1">
    <source>
        <dbReference type="SAM" id="SignalP"/>
    </source>
</evidence>
<evidence type="ECO:0000313" key="3">
    <source>
        <dbReference type="Proteomes" id="UP000326903"/>
    </source>
</evidence>
<protein>
    <recommendedName>
        <fullName evidence="4">N-acetylneuraminic acid mutarotase</fullName>
    </recommendedName>
</protein>
<feature type="signal peptide" evidence="1">
    <location>
        <begin position="1"/>
        <end position="36"/>
    </location>
</feature>
<dbReference type="EMBL" id="VYQF01000006">
    <property type="protein sequence ID" value="KAA9037211.1"/>
    <property type="molecule type" value="Genomic_DNA"/>
</dbReference>
<dbReference type="SUPFAM" id="SSF117281">
    <property type="entry name" value="Kelch motif"/>
    <property type="match status" value="1"/>
</dbReference>
<dbReference type="RefSeq" id="WP_150416139.1">
    <property type="nucleotide sequence ID" value="NZ_VYQF01000006.1"/>
</dbReference>